<dbReference type="InterPro" id="IPR007204">
    <property type="entry name" value="ARPC3"/>
</dbReference>
<evidence type="ECO:0000313" key="7">
    <source>
        <dbReference type="EMBL" id="KAG2649727.1"/>
    </source>
</evidence>
<dbReference type="GO" id="GO:0003779">
    <property type="term" value="F:actin binding"/>
    <property type="evidence" value="ECO:0007669"/>
    <property type="project" value="UniProtKB-KW"/>
</dbReference>
<evidence type="ECO:0000256" key="2">
    <source>
        <dbReference type="ARBA" id="ARBA00010856"/>
    </source>
</evidence>
<dbReference type="Pfam" id="PF04062">
    <property type="entry name" value="P21-Arc"/>
    <property type="match status" value="1"/>
</dbReference>
<keyword evidence="5" id="KW-0206">Cytoskeleton</keyword>
<dbReference type="PANTHER" id="PTHR12391">
    <property type="entry name" value="ARP2/3 COMPLEX 21 KD SUBUNIT"/>
    <property type="match status" value="1"/>
</dbReference>
<dbReference type="EMBL" id="CM029038">
    <property type="protein sequence ID" value="KAG2649727.1"/>
    <property type="molecule type" value="Genomic_DNA"/>
</dbReference>
<keyword evidence="8" id="KW-1185">Reference proteome</keyword>
<dbReference type="SUPFAM" id="SSF69060">
    <property type="entry name" value="Arp2/3 complex 21 kDa subunit ARPC3"/>
    <property type="match status" value="1"/>
</dbReference>
<name>A0A8T0WTU4_PANVG</name>
<proteinExistence type="inferred from homology"/>
<protein>
    <recommendedName>
        <fullName evidence="9">Actin-related protein 2/3 complex subunit 3</fullName>
    </recommendedName>
</protein>
<evidence type="ECO:0000256" key="3">
    <source>
        <dbReference type="ARBA" id="ARBA00022490"/>
    </source>
</evidence>
<evidence type="ECO:0000313" key="8">
    <source>
        <dbReference type="Proteomes" id="UP000823388"/>
    </source>
</evidence>
<dbReference type="GO" id="GO:0005885">
    <property type="term" value="C:Arp2/3 protein complex"/>
    <property type="evidence" value="ECO:0007669"/>
    <property type="project" value="InterPro"/>
</dbReference>
<comment type="similarity">
    <text evidence="2">Belongs to the ARPC3 family.</text>
</comment>
<sequence length="353" mass="39077">MAHPRPLPARQPTKPSTTDPLPIPVSPTRSPTVGAASARRPAVDRRSPPQACASRLPPSVELPTPPWERSSGPAAPPLLLPPALPSSPTRSRFDPPILTRRNCYAAAWPARSPAKRRILLVGDRQYGTLLSVSPYHGKMHETTLEFLLDPIPRENVRFSSPCLRHGHDRLISTTSIHCGQVYHSSFVDDDSITKACGCPLLPLKTHIKGPAPTSDPDKADIVDEAITFFRANVFFKNFHVKSPADKLLIYLTFYINIALKRLEGCRTIAVGTKAIINLGLEKVPVPGEPGFPFPGLFALPVSQEEAELLRNYLKQIREETSGRLLNCAYRANGFPNKWWLAFAKRKFMNIVIL</sequence>
<keyword evidence="4" id="KW-0009">Actin-binding</keyword>
<dbReference type="AlphaFoldDB" id="A0A8T0WTU4"/>
<evidence type="ECO:0000256" key="4">
    <source>
        <dbReference type="ARBA" id="ARBA00023203"/>
    </source>
</evidence>
<dbReference type="InterPro" id="IPR036753">
    <property type="entry name" value="ARPC3_sf"/>
</dbReference>
<feature type="compositionally biased region" description="Pro residues" evidence="6">
    <location>
        <begin position="74"/>
        <end position="85"/>
    </location>
</feature>
<accession>A0A8T0WTU4</accession>
<dbReference type="GO" id="GO:0030833">
    <property type="term" value="P:regulation of actin filament polymerization"/>
    <property type="evidence" value="ECO:0007669"/>
    <property type="project" value="InterPro"/>
</dbReference>
<comment type="subcellular location">
    <subcellularLocation>
        <location evidence="1">Cytoplasm</location>
        <location evidence="1">Cytoskeleton</location>
    </subcellularLocation>
</comment>
<evidence type="ECO:0000256" key="1">
    <source>
        <dbReference type="ARBA" id="ARBA00004245"/>
    </source>
</evidence>
<dbReference type="GO" id="GO:0034314">
    <property type="term" value="P:Arp2/3 complex-mediated actin nucleation"/>
    <property type="evidence" value="ECO:0007669"/>
    <property type="project" value="InterPro"/>
</dbReference>
<gene>
    <name evidence="7" type="ORF">PVAP13_1NG126819</name>
</gene>
<evidence type="ECO:0000256" key="6">
    <source>
        <dbReference type="SAM" id="MobiDB-lite"/>
    </source>
</evidence>
<reference evidence="7" key="1">
    <citation type="submission" date="2020-05" db="EMBL/GenBank/DDBJ databases">
        <title>WGS assembly of Panicum virgatum.</title>
        <authorList>
            <person name="Lovell J.T."/>
            <person name="Jenkins J."/>
            <person name="Shu S."/>
            <person name="Juenger T.E."/>
            <person name="Schmutz J."/>
        </authorList>
    </citation>
    <scope>NUCLEOTIDE SEQUENCE</scope>
    <source>
        <strain evidence="7">AP13</strain>
    </source>
</reference>
<evidence type="ECO:0000256" key="5">
    <source>
        <dbReference type="ARBA" id="ARBA00023212"/>
    </source>
</evidence>
<comment type="caution">
    <text evidence="7">The sequence shown here is derived from an EMBL/GenBank/DDBJ whole genome shotgun (WGS) entry which is preliminary data.</text>
</comment>
<keyword evidence="3" id="KW-0963">Cytoplasm</keyword>
<evidence type="ECO:0008006" key="9">
    <source>
        <dbReference type="Google" id="ProtNLM"/>
    </source>
</evidence>
<dbReference type="Proteomes" id="UP000823388">
    <property type="component" value="Chromosome 1N"/>
</dbReference>
<organism evidence="7 8">
    <name type="scientific">Panicum virgatum</name>
    <name type="common">Blackwell switchgrass</name>
    <dbReference type="NCBI Taxonomy" id="38727"/>
    <lineage>
        <taxon>Eukaryota</taxon>
        <taxon>Viridiplantae</taxon>
        <taxon>Streptophyta</taxon>
        <taxon>Embryophyta</taxon>
        <taxon>Tracheophyta</taxon>
        <taxon>Spermatophyta</taxon>
        <taxon>Magnoliopsida</taxon>
        <taxon>Liliopsida</taxon>
        <taxon>Poales</taxon>
        <taxon>Poaceae</taxon>
        <taxon>PACMAD clade</taxon>
        <taxon>Panicoideae</taxon>
        <taxon>Panicodae</taxon>
        <taxon>Paniceae</taxon>
        <taxon>Panicinae</taxon>
        <taxon>Panicum</taxon>
        <taxon>Panicum sect. Hiantes</taxon>
    </lineage>
</organism>
<feature type="region of interest" description="Disordered" evidence="6">
    <location>
        <begin position="1"/>
        <end position="92"/>
    </location>
</feature>
<dbReference type="Gene3D" id="1.10.1760.10">
    <property type="entry name" value="Actin-related protein 2/3 complex subunit 3"/>
    <property type="match status" value="1"/>
</dbReference>